<keyword evidence="1" id="KW-1133">Transmembrane helix</keyword>
<name>A0AAD6VJ24_9AGAR</name>
<sequence>MPMPVTLSLASLSTGIASLLSLVSPEGRFFRVFVLLEDAEVDMAGGKTFSGGFCASVFGCAITIGFGHGGYAYFSVKPYSRVFNARL</sequence>
<evidence type="ECO:0008006" key="5">
    <source>
        <dbReference type="Google" id="ProtNLM"/>
    </source>
</evidence>
<evidence type="ECO:0000256" key="2">
    <source>
        <dbReference type="SAM" id="SignalP"/>
    </source>
</evidence>
<dbReference type="AlphaFoldDB" id="A0AAD6VJ24"/>
<feature type="signal peptide" evidence="2">
    <location>
        <begin position="1"/>
        <end position="17"/>
    </location>
</feature>
<evidence type="ECO:0000313" key="4">
    <source>
        <dbReference type="Proteomes" id="UP001219525"/>
    </source>
</evidence>
<reference evidence="3" key="1">
    <citation type="submission" date="2023-03" db="EMBL/GenBank/DDBJ databases">
        <title>Massive genome expansion in bonnet fungi (Mycena s.s.) driven by repeated elements and novel gene families across ecological guilds.</title>
        <authorList>
            <consortium name="Lawrence Berkeley National Laboratory"/>
            <person name="Harder C.B."/>
            <person name="Miyauchi S."/>
            <person name="Viragh M."/>
            <person name="Kuo A."/>
            <person name="Thoen E."/>
            <person name="Andreopoulos B."/>
            <person name="Lu D."/>
            <person name="Skrede I."/>
            <person name="Drula E."/>
            <person name="Henrissat B."/>
            <person name="Morin E."/>
            <person name="Kohler A."/>
            <person name="Barry K."/>
            <person name="LaButti K."/>
            <person name="Morin E."/>
            <person name="Salamov A."/>
            <person name="Lipzen A."/>
            <person name="Mereny Z."/>
            <person name="Hegedus B."/>
            <person name="Baldrian P."/>
            <person name="Stursova M."/>
            <person name="Weitz H."/>
            <person name="Taylor A."/>
            <person name="Grigoriev I.V."/>
            <person name="Nagy L.G."/>
            <person name="Martin F."/>
            <person name="Kauserud H."/>
        </authorList>
    </citation>
    <scope>NUCLEOTIDE SEQUENCE</scope>
    <source>
        <strain evidence="3">9144</strain>
    </source>
</reference>
<dbReference type="EMBL" id="JARJCW010000026">
    <property type="protein sequence ID" value="KAJ7211164.1"/>
    <property type="molecule type" value="Genomic_DNA"/>
</dbReference>
<keyword evidence="1" id="KW-0472">Membrane</keyword>
<evidence type="ECO:0000256" key="1">
    <source>
        <dbReference type="SAM" id="Phobius"/>
    </source>
</evidence>
<gene>
    <name evidence="3" type="ORF">GGX14DRAFT_449265</name>
</gene>
<keyword evidence="1" id="KW-0812">Transmembrane</keyword>
<keyword evidence="2" id="KW-0732">Signal</keyword>
<feature type="chain" id="PRO_5042196245" description="Secreted protein" evidence="2">
    <location>
        <begin position="18"/>
        <end position="87"/>
    </location>
</feature>
<dbReference type="Proteomes" id="UP001219525">
    <property type="component" value="Unassembled WGS sequence"/>
</dbReference>
<accession>A0AAD6VJ24</accession>
<evidence type="ECO:0000313" key="3">
    <source>
        <dbReference type="EMBL" id="KAJ7211164.1"/>
    </source>
</evidence>
<organism evidence="3 4">
    <name type="scientific">Mycena pura</name>
    <dbReference type="NCBI Taxonomy" id="153505"/>
    <lineage>
        <taxon>Eukaryota</taxon>
        <taxon>Fungi</taxon>
        <taxon>Dikarya</taxon>
        <taxon>Basidiomycota</taxon>
        <taxon>Agaricomycotina</taxon>
        <taxon>Agaricomycetes</taxon>
        <taxon>Agaricomycetidae</taxon>
        <taxon>Agaricales</taxon>
        <taxon>Marasmiineae</taxon>
        <taxon>Mycenaceae</taxon>
        <taxon>Mycena</taxon>
    </lineage>
</organism>
<feature type="transmembrane region" description="Helical" evidence="1">
    <location>
        <begin position="49"/>
        <end position="74"/>
    </location>
</feature>
<protein>
    <recommendedName>
        <fullName evidence="5">Secreted protein</fullName>
    </recommendedName>
</protein>
<proteinExistence type="predicted"/>
<comment type="caution">
    <text evidence="3">The sequence shown here is derived from an EMBL/GenBank/DDBJ whole genome shotgun (WGS) entry which is preliminary data.</text>
</comment>
<keyword evidence="4" id="KW-1185">Reference proteome</keyword>